<feature type="compositionally biased region" description="Polar residues" evidence="1">
    <location>
        <begin position="26"/>
        <end position="37"/>
    </location>
</feature>
<evidence type="ECO:0000313" key="2">
    <source>
        <dbReference type="EMBL" id="KAK5173217.1"/>
    </source>
</evidence>
<name>A0ABR0LI28_9PEZI</name>
<reference evidence="2 3" key="1">
    <citation type="submission" date="2023-08" db="EMBL/GenBank/DDBJ databases">
        <title>Black Yeasts Isolated from many extreme environments.</title>
        <authorList>
            <person name="Coleine C."/>
            <person name="Stajich J.E."/>
            <person name="Selbmann L."/>
        </authorList>
    </citation>
    <scope>NUCLEOTIDE SEQUENCE [LARGE SCALE GENOMIC DNA]</scope>
    <source>
        <strain evidence="2 3">CCFEE 536</strain>
    </source>
</reference>
<organism evidence="2 3">
    <name type="scientific">Cryomyces antarcticus</name>
    <dbReference type="NCBI Taxonomy" id="329879"/>
    <lineage>
        <taxon>Eukaryota</taxon>
        <taxon>Fungi</taxon>
        <taxon>Dikarya</taxon>
        <taxon>Ascomycota</taxon>
        <taxon>Pezizomycotina</taxon>
        <taxon>Dothideomycetes</taxon>
        <taxon>Dothideomycetes incertae sedis</taxon>
        <taxon>Cryomyces</taxon>
    </lineage>
</organism>
<accession>A0ABR0LI28</accession>
<feature type="compositionally biased region" description="Polar residues" evidence="1">
    <location>
        <begin position="95"/>
        <end position="104"/>
    </location>
</feature>
<gene>
    <name evidence="2" type="ORF">LTR16_011671</name>
</gene>
<feature type="compositionally biased region" description="Polar residues" evidence="1">
    <location>
        <begin position="1"/>
        <end position="11"/>
    </location>
</feature>
<evidence type="ECO:0000313" key="3">
    <source>
        <dbReference type="Proteomes" id="UP001357485"/>
    </source>
</evidence>
<dbReference type="EMBL" id="JAVRRA010020117">
    <property type="protein sequence ID" value="KAK5173217.1"/>
    <property type="molecule type" value="Genomic_DNA"/>
</dbReference>
<keyword evidence="3" id="KW-1185">Reference proteome</keyword>
<comment type="caution">
    <text evidence="2">The sequence shown here is derived from an EMBL/GenBank/DDBJ whole genome shotgun (WGS) entry which is preliminary data.</text>
</comment>
<proteinExistence type="predicted"/>
<protein>
    <submittedName>
        <fullName evidence="2">Uncharacterized protein</fullName>
    </submittedName>
</protein>
<sequence>MPSNSTSTEPQAPSAPKSLEDRITMPASTGTNVNAASFTPGRASGFSWADDVDSPTSPAIADPAPSTTAEKNEGTTKEETLPKAQSDGAIEEQHGSTLQEPEHD</sequence>
<evidence type="ECO:0000256" key="1">
    <source>
        <dbReference type="SAM" id="MobiDB-lite"/>
    </source>
</evidence>
<feature type="region of interest" description="Disordered" evidence="1">
    <location>
        <begin position="1"/>
        <end position="104"/>
    </location>
</feature>
<feature type="non-terminal residue" evidence="2">
    <location>
        <position position="104"/>
    </location>
</feature>
<dbReference type="Proteomes" id="UP001357485">
    <property type="component" value="Unassembled WGS sequence"/>
</dbReference>
<feature type="compositionally biased region" description="Basic and acidic residues" evidence="1">
    <location>
        <begin position="70"/>
        <end position="81"/>
    </location>
</feature>